<dbReference type="GeneID" id="25730506"/>
<dbReference type="EMBL" id="KK100347">
    <property type="protein sequence ID" value="KIZ06640.1"/>
    <property type="molecule type" value="Genomic_DNA"/>
</dbReference>
<organism evidence="1 2">
    <name type="scientific">Monoraphidium neglectum</name>
    <dbReference type="NCBI Taxonomy" id="145388"/>
    <lineage>
        <taxon>Eukaryota</taxon>
        <taxon>Viridiplantae</taxon>
        <taxon>Chlorophyta</taxon>
        <taxon>core chlorophytes</taxon>
        <taxon>Chlorophyceae</taxon>
        <taxon>CS clade</taxon>
        <taxon>Sphaeropleales</taxon>
        <taxon>Selenastraceae</taxon>
        <taxon>Monoraphidium</taxon>
    </lineage>
</organism>
<evidence type="ECO:0000313" key="1">
    <source>
        <dbReference type="EMBL" id="KIZ06640.1"/>
    </source>
</evidence>
<dbReference type="AlphaFoldDB" id="A0A0D2MVW5"/>
<name>A0A0D2MVW5_9CHLO</name>
<proteinExistence type="predicted"/>
<gene>
    <name evidence="1" type="ORF">MNEG_1308</name>
</gene>
<accession>A0A0D2MVW5</accession>
<sequence length="310" mass="32185">MWPDPTQAPGGLGALVKPVYHVWGKFQTASGAADPGAGVWRTGAGIDGTPYKGEDGAAGGAYWIRQLGSPKEISVTIPGIREGWYEINVEGSLTTDMPSLLSLSGNGTFNANDTDPNWMYIQPGGTLQAMGVSLRGQPKFNGALIKGLNGSRMGVQGGATSLISFEGPQQSIEVGEYAEFSWQFNGLGNTTCTIDGLPEGNDPLTGQCRSPLRKKITDTRRHTLAVTLSDVCGVTRRDTMNFSVAEGWTTSAATNEMGPGGGDTWAVLPLAKPVHAPAADAPTRSAAAAATARGAWAVGLAAFAAAALLY</sequence>
<reference evidence="1 2" key="1">
    <citation type="journal article" date="2013" name="BMC Genomics">
        <title>Reconstruction of the lipid metabolism for the microalga Monoraphidium neglectum from its genome sequence reveals characteristics suitable for biofuel production.</title>
        <authorList>
            <person name="Bogen C."/>
            <person name="Al-Dilaimi A."/>
            <person name="Albersmeier A."/>
            <person name="Wichmann J."/>
            <person name="Grundmann M."/>
            <person name="Rupp O."/>
            <person name="Lauersen K.J."/>
            <person name="Blifernez-Klassen O."/>
            <person name="Kalinowski J."/>
            <person name="Goesmann A."/>
            <person name="Mussgnug J.H."/>
            <person name="Kruse O."/>
        </authorList>
    </citation>
    <scope>NUCLEOTIDE SEQUENCE [LARGE SCALE GENOMIC DNA]</scope>
    <source>
        <strain evidence="1 2">SAG 48.87</strain>
    </source>
</reference>
<dbReference type="RefSeq" id="XP_013905659.1">
    <property type="nucleotide sequence ID" value="XM_014050205.1"/>
</dbReference>
<dbReference type="Proteomes" id="UP000054498">
    <property type="component" value="Unassembled WGS sequence"/>
</dbReference>
<dbReference type="KEGG" id="mng:MNEG_1308"/>
<protein>
    <submittedName>
        <fullName evidence="1">Uncharacterized protein</fullName>
    </submittedName>
</protein>
<dbReference type="OrthoDB" id="10351914at2759"/>
<keyword evidence="2" id="KW-1185">Reference proteome</keyword>
<evidence type="ECO:0000313" key="2">
    <source>
        <dbReference type="Proteomes" id="UP000054498"/>
    </source>
</evidence>